<accession>A0AAF0BWI8</accession>
<dbReference type="Proteomes" id="UP001216390">
    <property type="component" value="Chromosome"/>
</dbReference>
<gene>
    <name evidence="4" type="ORF">PO878_02015</name>
</gene>
<keyword evidence="5" id="KW-1185">Reference proteome</keyword>
<dbReference type="EMBL" id="CP116942">
    <property type="protein sequence ID" value="WCO67494.1"/>
    <property type="molecule type" value="Genomic_DNA"/>
</dbReference>
<feature type="compositionally biased region" description="Low complexity" evidence="1">
    <location>
        <begin position="561"/>
        <end position="591"/>
    </location>
</feature>
<dbReference type="Pfam" id="PF20568">
    <property type="entry name" value="DUF6777"/>
    <property type="match status" value="1"/>
</dbReference>
<dbReference type="KEGG" id="ima:PO878_02015"/>
<reference evidence="4" key="1">
    <citation type="submission" date="2023-01" db="EMBL/GenBank/DDBJ databases">
        <title>The diversity of Class Acidimicrobiia in South China Sea sediment environments and the proposal of Iamia marina sp. nov., a novel species of the genus Iamia.</title>
        <authorList>
            <person name="He Y."/>
            <person name="Tian X."/>
        </authorList>
    </citation>
    <scope>NUCLEOTIDE SEQUENCE</scope>
    <source>
        <strain evidence="4">DSM 19957</strain>
    </source>
</reference>
<proteinExistence type="predicted"/>
<feature type="signal peptide" evidence="2">
    <location>
        <begin position="1"/>
        <end position="18"/>
    </location>
</feature>
<feature type="chain" id="PRO_5042106510" description="DUF6777 domain-containing protein" evidence="2">
    <location>
        <begin position="19"/>
        <end position="685"/>
    </location>
</feature>
<dbReference type="RefSeq" id="WP_272737015.1">
    <property type="nucleotide sequence ID" value="NZ_CP116942.1"/>
</dbReference>
<evidence type="ECO:0000313" key="5">
    <source>
        <dbReference type="Proteomes" id="UP001216390"/>
    </source>
</evidence>
<dbReference type="AlphaFoldDB" id="A0AAF0BWI8"/>
<organism evidence="4 5">
    <name type="scientific">Iamia majanohamensis</name>
    <dbReference type="NCBI Taxonomy" id="467976"/>
    <lineage>
        <taxon>Bacteria</taxon>
        <taxon>Bacillati</taxon>
        <taxon>Actinomycetota</taxon>
        <taxon>Acidimicrobiia</taxon>
        <taxon>Acidimicrobiales</taxon>
        <taxon>Iamiaceae</taxon>
        <taxon>Iamia</taxon>
    </lineage>
</organism>
<protein>
    <recommendedName>
        <fullName evidence="3">DUF6777 domain-containing protein</fullName>
    </recommendedName>
</protein>
<feature type="domain" description="DUF6777" evidence="3">
    <location>
        <begin position="80"/>
        <end position="237"/>
    </location>
</feature>
<evidence type="ECO:0000256" key="1">
    <source>
        <dbReference type="SAM" id="MobiDB-lite"/>
    </source>
</evidence>
<evidence type="ECO:0000313" key="4">
    <source>
        <dbReference type="EMBL" id="WCO67494.1"/>
    </source>
</evidence>
<name>A0AAF0BWI8_9ACTN</name>
<evidence type="ECO:0000259" key="3">
    <source>
        <dbReference type="Pfam" id="PF20568"/>
    </source>
</evidence>
<evidence type="ECO:0000256" key="2">
    <source>
        <dbReference type="SAM" id="SignalP"/>
    </source>
</evidence>
<feature type="region of interest" description="Disordered" evidence="1">
    <location>
        <begin position="552"/>
        <end position="598"/>
    </location>
</feature>
<keyword evidence="2" id="KW-0732">Signal</keyword>
<sequence>MAAVLLCAAVVGALVLVAGDDSDGVVEVELEAAGAETEDPFTPSVVEAGVSVADLLASPGVADQAQASAGPGTGDVAVAEVRGNAPRLYASRSQGPVCDAAALTARITESPERAAAWAGAAGVEVDGIEAFVSSLTPLVLTRDTAVTNHRYGEDGAQAYQAVLQAGTPVLVDDRGTPRVRCTCGNPLLEPRVAGEEVDLAGERWEGFDPARLSGIRPSAEPVATIETVDVATGEPVTTALGGTVSLDGLLVSDATGVHVDSEAGERRATVLDRPAERAFDDGAGGLIFNEARPFDPRTAGPPELRAPDTASAAAIWHLPAGAQEPVELFSSDDPATRWFVAEGTGTLGGARVLVYAEVTVDPEAPELEQLTGRLMLTDLDSGDKQVLEEVGYANEVVASSITVGGDRVAYETGFGEASWTVRDAALEEVETACAGGDGSGSGCVGVGALSDATTLVGIRTDEVDRVVGIQVDDLDSGEARPVETAAALDAEGWVGDRAVDARDGEALVSSRPEDGSAALPTVLVDVAAGTGAEIPVPGIARFLDAPLVRPAGSSAPASEVPTTTTAPPTTTTAPPTTAPPTTTTAPPTTTTAPPPEQVAGACGTVTASNGEAVAVFVESGSVACAGAVTLADTYYNDPSVVREGSGGFATIGDWSCSSTSAAVFESTGEAGSCEGPAGRIVMRRP</sequence>
<dbReference type="InterPro" id="IPR046704">
    <property type="entry name" value="DUF6777"/>
</dbReference>